<reference evidence="1 2" key="1">
    <citation type="submission" date="2019-12" db="EMBL/GenBank/DDBJ databases">
        <title>Complete genome sequence of Pseudomonas stutzeri.</title>
        <authorList>
            <person name="Lim S.R."/>
            <person name="Kim J.H."/>
        </authorList>
    </citation>
    <scope>NUCLEOTIDE SEQUENCE [LARGE SCALE GENOMIC DNA]</scope>
    <source>
        <strain evidence="1 2">PM101005</strain>
    </source>
</reference>
<evidence type="ECO:0008006" key="3">
    <source>
        <dbReference type="Google" id="ProtNLM"/>
    </source>
</evidence>
<proteinExistence type="predicted"/>
<dbReference type="OrthoDB" id="6898300at2"/>
<evidence type="ECO:0000313" key="1">
    <source>
        <dbReference type="EMBL" id="QGZ31527.1"/>
    </source>
</evidence>
<sequence>MTVQRLSLDEAMRISAMAFLPCHAVTRADNEDASYSLRVIDAAGDEILSIAHIARSQYADPVHLAGLLENARVQLSKDGVALSAWSMPAQPGVTG</sequence>
<gene>
    <name evidence="1" type="ORF">GQA94_16205</name>
</gene>
<dbReference type="Proteomes" id="UP000438983">
    <property type="component" value="Chromosome"/>
</dbReference>
<dbReference type="RefSeq" id="WP_158188988.1">
    <property type="nucleotide sequence ID" value="NZ_CP046902.1"/>
</dbReference>
<name>A0A6I6LRV4_STUST</name>
<evidence type="ECO:0000313" key="2">
    <source>
        <dbReference type="Proteomes" id="UP000438983"/>
    </source>
</evidence>
<dbReference type="EMBL" id="CP046902">
    <property type="protein sequence ID" value="QGZ31527.1"/>
    <property type="molecule type" value="Genomic_DNA"/>
</dbReference>
<organism evidence="1 2">
    <name type="scientific">Stutzerimonas stutzeri</name>
    <name type="common">Pseudomonas stutzeri</name>
    <dbReference type="NCBI Taxonomy" id="316"/>
    <lineage>
        <taxon>Bacteria</taxon>
        <taxon>Pseudomonadati</taxon>
        <taxon>Pseudomonadota</taxon>
        <taxon>Gammaproteobacteria</taxon>
        <taxon>Pseudomonadales</taxon>
        <taxon>Pseudomonadaceae</taxon>
        <taxon>Stutzerimonas</taxon>
    </lineage>
</organism>
<dbReference type="AlphaFoldDB" id="A0A6I6LRV4"/>
<accession>A0A6I6LRV4</accession>
<protein>
    <recommendedName>
        <fullName evidence="3">DUF3509 domain-containing protein</fullName>
    </recommendedName>
</protein>